<dbReference type="AlphaFoldDB" id="A0A4R2HG32"/>
<organism evidence="1 2">
    <name type="scientific">Pedobacter psychrotolerans</name>
    <dbReference type="NCBI Taxonomy" id="1843235"/>
    <lineage>
        <taxon>Bacteria</taxon>
        <taxon>Pseudomonadati</taxon>
        <taxon>Bacteroidota</taxon>
        <taxon>Sphingobacteriia</taxon>
        <taxon>Sphingobacteriales</taxon>
        <taxon>Sphingobacteriaceae</taxon>
        <taxon>Pedobacter</taxon>
    </lineage>
</organism>
<gene>
    <name evidence="1" type="ORF">EV200_103306</name>
</gene>
<name>A0A4R2HG32_9SPHI</name>
<sequence>MACFKTIEVHRNEVDDKYLPANKVYNFLAHLLLKVCVSKIEH</sequence>
<comment type="caution">
    <text evidence="1">The sequence shown here is derived from an EMBL/GenBank/DDBJ whole genome shotgun (WGS) entry which is preliminary data.</text>
</comment>
<proteinExistence type="predicted"/>
<evidence type="ECO:0000313" key="1">
    <source>
        <dbReference type="EMBL" id="TCO26974.1"/>
    </source>
</evidence>
<evidence type="ECO:0000313" key="2">
    <source>
        <dbReference type="Proteomes" id="UP000295684"/>
    </source>
</evidence>
<accession>A0A4R2HG32</accession>
<protein>
    <submittedName>
        <fullName evidence="1">Uncharacterized protein</fullName>
    </submittedName>
</protein>
<dbReference type="EMBL" id="SLWO01000003">
    <property type="protein sequence ID" value="TCO26974.1"/>
    <property type="molecule type" value="Genomic_DNA"/>
</dbReference>
<reference evidence="1 2" key="1">
    <citation type="submission" date="2019-03" db="EMBL/GenBank/DDBJ databases">
        <title>Genomic Encyclopedia of Type Strains, Phase IV (KMG-IV): sequencing the most valuable type-strain genomes for metagenomic binning, comparative biology and taxonomic classification.</title>
        <authorList>
            <person name="Goeker M."/>
        </authorList>
    </citation>
    <scope>NUCLEOTIDE SEQUENCE [LARGE SCALE GENOMIC DNA]</scope>
    <source>
        <strain evidence="1 2">DSM 103236</strain>
    </source>
</reference>
<dbReference type="Proteomes" id="UP000295684">
    <property type="component" value="Unassembled WGS sequence"/>
</dbReference>